<feature type="compositionally biased region" description="Low complexity" evidence="11">
    <location>
        <begin position="352"/>
        <end position="361"/>
    </location>
</feature>
<dbReference type="Proteomes" id="UP000694415">
    <property type="component" value="Unplaced"/>
</dbReference>
<feature type="region of interest" description="Disordered" evidence="11">
    <location>
        <begin position="630"/>
        <end position="703"/>
    </location>
</feature>
<dbReference type="PANTHER" id="PTHR14678">
    <property type="entry name" value="PROLINE-RICH PROTEIN 35-RELATED"/>
    <property type="match status" value="1"/>
</dbReference>
<feature type="compositionally biased region" description="Polar residues" evidence="11">
    <location>
        <begin position="67"/>
        <end position="106"/>
    </location>
</feature>
<keyword evidence="2" id="KW-0479">Metal-binding</keyword>
<dbReference type="GO" id="GO:0030154">
    <property type="term" value="P:cell differentiation"/>
    <property type="evidence" value="ECO:0007669"/>
    <property type="project" value="UniProtKB-KW"/>
</dbReference>
<feature type="domain" description="Zinc finger protein 750-like zinc finger" evidence="12">
    <location>
        <begin position="6"/>
        <end position="57"/>
    </location>
</feature>
<protein>
    <recommendedName>
        <fullName evidence="10">Zinc finger protein 750</fullName>
    </recommendedName>
</protein>
<comment type="subcellular location">
    <subcellularLocation>
        <location evidence="1">Nucleus</location>
    </subcellularLocation>
</comment>
<keyword evidence="4" id="KW-0221">Differentiation</keyword>
<accession>A0A8C6GY08</accession>
<keyword evidence="3" id="KW-0863">Zinc-finger</keyword>
<dbReference type="GO" id="GO:0008270">
    <property type="term" value="F:zinc ion binding"/>
    <property type="evidence" value="ECO:0007669"/>
    <property type="project" value="UniProtKB-KW"/>
</dbReference>
<reference evidence="13" key="2">
    <citation type="submission" date="2025-09" db="UniProtKB">
        <authorList>
            <consortium name="Ensembl"/>
        </authorList>
    </citation>
    <scope>IDENTIFICATION</scope>
</reference>
<feature type="region of interest" description="Disordered" evidence="11">
    <location>
        <begin position="64"/>
        <end position="113"/>
    </location>
</feature>
<evidence type="ECO:0000256" key="9">
    <source>
        <dbReference type="ARBA" id="ARBA00023242"/>
    </source>
</evidence>
<feature type="region of interest" description="Disordered" evidence="11">
    <location>
        <begin position="546"/>
        <end position="614"/>
    </location>
</feature>
<evidence type="ECO:0000313" key="13">
    <source>
        <dbReference type="Ensembl" id="ENSMSIP00000013283.1"/>
    </source>
</evidence>
<evidence type="ECO:0000313" key="14">
    <source>
        <dbReference type="Proteomes" id="UP000694415"/>
    </source>
</evidence>
<organism evidence="13 14">
    <name type="scientific">Mus spicilegus</name>
    <name type="common">Mound-building mouse</name>
    <dbReference type="NCBI Taxonomy" id="10103"/>
    <lineage>
        <taxon>Eukaryota</taxon>
        <taxon>Metazoa</taxon>
        <taxon>Chordata</taxon>
        <taxon>Craniata</taxon>
        <taxon>Vertebrata</taxon>
        <taxon>Euteleostomi</taxon>
        <taxon>Mammalia</taxon>
        <taxon>Eutheria</taxon>
        <taxon>Euarchontoglires</taxon>
        <taxon>Glires</taxon>
        <taxon>Rodentia</taxon>
        <taxon>Myomorpha</taxon>
        <taxon>Muroidea</taxon>
        <taxon>Muridae</taxon>
        <taxon>Murinae</taxon>
        <taxon>Mus</taxon>
        <taxon>Mus</taxon>
    </lineage>
</organism>
<feature type="region of interest" description="Disordered" evidence="11">
    <location>
        <begin position="350"/>
        <end position="527"/>
    </location>
</feature>
<feature type="compositionally biased region" description="Polar residues" evidence="11">
    <location>
        <begin position="456"/>
        <end position="477"/>
    </location>
</feature>
<dbReference type="GO" id="GO:0000978">
    <property type="term" value="F:RNA polymerase II cis-regulatory region sequence-specific DNA binding"/>
    <property type="evidence" value="ECO:0007669"/>
    <property type="project" value="Ensembl"/>
</dbReference>
<dbReference type="GO" id="GO:0005634">
    <property type="term" value="C:nucleus"/>
    <property type="evidence" value="ECO:0007669"/>
    <property type="project" value="UniProtKB-SubCell"/>
</dbReference>
<evidence type="ECO:0000256" key="3">
    <source>
        <dbReference type="ARBA" id="ARBA00022771"/>
    </source>
</evidence>
<reference evidence="13" key="1">
    <citation type="submission" date="2025-08" db="UniProtKB">
        <authorList>
            <consortium name="Ensembl"/>
        </authorList>
    </citation>
    <scope>IDENTIFICATION</scope>
</reference>
<dbReference type="PANTHER" id="PTHR14678:SF1">
    <property type="entry name" value="ZINC FINGER PROTEIN 750"/>
    <property type="match status" value="1"/>
</dbReference>
<name>A0A8C6GY08_MUSSI</name>
<sequence length="703" mass="76631">MSLLKERKPKKPHYIPRPPGKPFKYKCFQCPFTCNEKSHLFNHMKYGLCKNSITLVSEQDRIPKCPKSSSLDPKQTHQPEPTSKPATSKSLLNGLSSFDPKSQQGSAKEDAKENLEMQARGAHKGPQKPALQKEMTPEAILSTQPCLDSGVRHSAFVPVGEHRLRGPEDTEATEVLANSTTKASSFHAKSAFHTPGYPWKAGSPFLPPDFPHKISSTKGFGAISPYMHPAIPEYPHPFYAEHGLAAIYSPYLLTGNTPECETTLLSVYGTQDQRHFLSPAGPIPKHLNTSPSTYDHYRFFQQYHSNLPIPYGFYRPESAFPSYSLRLPSVTGITRDQSSRLLEDATLAYPASSPSELNLSSSHRKHTECEKGSPVPEAKDPSKDGQRDAEEAKMSPRAGSAATGSPGRPSPTNFTQTSQTFEGLCDLSNKAASSGTLERLQQAEQSPTAFKPVQRGSESPHSQPPANRTESPKSLQAMNGDPPAQTGSSNSFITEAPPSSPEDHSRIGPLNLSKKLETNPAATYGPMYASNAQADTLQDLPLNLSVKDPCNAWAPRPALPGPPQGAEPAATPKTETKGSEDRTSRVETPQDKAHSRTTPDVHTEDSSDEQKQTAAVALCQLAAYSPGNVRVADEEGTAQEPTRQDVPTLSATENLEAQCDLRPKGQKRTSQRDTGKSQQGTKKPKLNDPVPRVLTLRRRTRVS</sequence>
<dbReference type="InterPro" id="IPR039363">
    <property type="entry name" value="ZNF750"/>
</dbReference>
<evidence type="ECO:0000256" key="4">
    <source>
        <dbReference type="ARBA" id="ARBA00022782"/>
    </source>
</evidence>
<dbReference type="GO" id="GO:0010628">
    <property type="term" value="P:positive regulation of gene expression"/>
    <property type="evidence" value="ECO:0007669"/>
    <property type="project" value="Ensembl"/>
</dbReference>
<dbReference type="InterPro" id="IPR039064">
    <property type="entry name" value="ZNF750_Znf"/>
</dbReference>
<dbReference type="AlphaFoldDB" id="A0A8C6GY08"/>
<dbReference type="Pfam" id="PF15269">
    <property type="entry name" value="zf-C2H2_7"/>
    <property type="match status" value="1"/>
</dbReference>
<evidence type="ECO:0000259" key="12">
    <source>
        <dbReference type="Pfam" id="PF15269"/>
    </source>
</evidence>
<dbReference type="GO" id="GO:0010719">
    <property type="term" value="P:negative regulation of epithelial to mesenchymal transition"/>
    <property type="evidence" value="ECO:0007669"/>
    <property type="project" value="Ensembl"/>
</dbReference>
<keyword evidence="9" id="KW-0539">Nucleus</keyword>
<feature type="compositionally biased region" description="Polar residues" evidence="11">
    <location>
        <begin position="410"/>
        <end position="421"/>
    </location>
</feature>
<feature type="compositionally biased region" description="Polar residues" evidence="11">
    <location>
        <begin position="639"/>
        <end position="655"/>
    </location>
</feature>
<keyword evidence="7" id="KW-0010">Activator</keyword>
<dbReference type="GO" id="GO:2000304">
    <property type="term" value="P:positive regulation of ceramide biosynthetic process"/>
    <property type="evidence" value="ECO:0007669"/>
    <property type="project" value="Ensembl"/>
</dbReference>
<dbReference type="Ensembl" id="ENSMSIT00000016881.1">
    <property type="protein sequence ID" value="ENSMSIP00000013283.1"/>
    <property type="gene ID" value="ENSMSIG00000011524.1"/>
</dbReference>
<feature type="compositionally biased region" description="Basic and acidic residues" evidence="11">
    <location>
        <begin position="367"/>
        <end position="394"/>
    </location>
</feature>
<evidence type="ECO:0000256" key="5">
    <source>
        <dbReference type="ARBA" id="ARBA00022833"/>
    </source>
</evidence>
<evidence type="ECO:0000256" key="2">
    <source>
        <dbReference type="ARBA" id="ARBA00022723"/>
    </source>
</evidence>
<evidence type="ECO:0000256" key="6">
    <source>
        <dbReference type="ARBA" id="ARBA00023015"/>
    </source>
</evidence>
<keyword evidence="8" id="KW-0804">Transcription</keyword>
<evidence type="ECO:0000256" key="7">
    <source>
        <dbReference type="ARBA" id="ARBA00023159"/>
    </source>
</evidence>
<dbReference type="GO" id="GO:1990841">
    <property type="term" value="F:promoter-specific chromatin binding"/>
    <property type="evidence" value="ECO:0007669"/>
    <property type="project" value="Ensembl"/>
</dbReference>
<evidence type="ECO:0000256" key="1">
    <source>
        <dbReference type="ARBA" id="ARBA00004123"/>
    </source>
</evidence>
<proteinExistence type="predicted"/>
<keyword evidence="14" id="KW-1185">Reference proteome</keyword>
<feature type="compositionally biased region" description="Basic and acidic residues" evidence="11">
    <location>
        <begin position="574"/>
        <end position="611"/>
    </location>
</feature>
<evidence type="ECO:0000256" key="10">
    <source>
        <dbReference type="ARBA" id="ARBA00040216"/>
    </source>
</evidence>
<keyword evidence="6" id="KW-0805">Transcription regulation</keyword>
<dbReference type="GO" id="GO:0001228">
    <property type="term" value="F:DNA-binding transcription activator activity, RNA polymerase II-specific"/>
    <property type="evidence" value="ECO:0007669"/>
    <property type="project" value="Ensembl"/>
</dbReference>
<keyword evidence="5" id="KW-0862">Zinc</keyword>
<dbReference type="GO" id="GO:0044091">
    <property type="term" value="P:membrane biogenesis"/>
    <property type="evidence" value="ECO:0007669"/>
    <property type="project" value="Ensembl"/>
</dbReference>
<evidence type="ECO:0000256" key="8">
    <source>
        <dbReference type="ARBA" id="ARBA00023163"/>
    </source>
</evidence>
<dbReference type="GeneTree" id="ENSGT00530000063870"/>
<dbReference type="GO" id="GO:0001227">
    <property type="term" value="F:DNA-binding transcription repressor activity, RNA polymerase II-specific"/>
    <property type="evidence" value="ECO:0007669"/>
    <property type="project" value="Ensembl"/>
</dbReference>
<evidence type="ECO:0000256" key="11">
    <source>
        <dbReference type="SAM" id="MobiDB-lite"/>
    </source>
</evidence>
<dbReference type="GO" id="GO:0061436">
    <property type="term" value="P:establishment of skin barrier"/>
    <property type="evidence" value="ECO:0007669"/>
    <property type="project" value="Ensembl"/>
</dbReference>